<gene>
    <name evidence="2" type="ORF">AVEN_44116_1</name>
</gene>
<dbReference type="Proteomes" id="UP000499080">
    <property type="component" value="Unassembled WGS sequence"/>
</dbReference>
<reference evidence="2 3" key="1">
    <citation type="journal article" date="2019" name="Sci. Rep.">
        <title>Orb-weaving spider Araneus ventricosus genome elucidates the spidroin gene catalogue.</title>
        <authorList>
            <person name="Kono N."/>
            <person name="Nakamura H."/>
            <person name="Ohtoshi R."/>
            <person name="Moran D.A.P."/>
            <person name="Shinohara A."/>
            <person name="Yoshida Y."/>
            <person name="Fujiwara M."/>
            <person name="Mori M."/>
            <person name="Tomita M."/>
            <person name="Arakawa K."/>
        </authorList>
    </citation>
    <scope>NUCLEOTIDE SEQUENCE [LARGE SCALE GENOMIC DNA]</scope>
</reference>
<organism evidence="2 3">
    <name type="scientific">Araneus ventricosus</name>
    <name type="common">Orbweaver spider</name>
    <name type="synonym">Epeira ventricosa</name>
    <dbReference type="NCBI Taxonomy" id="182803"/>
    <lineage>
        <taxon>Eukaryota</taxon>
        <taxon>Metazoa</taxon>
        <taxon>Ecdysozoa</taxon>
        <taxon>Arthropoda</taxon>
        <taxon>Chelicerata</taxon>
        <taxon>Arachnida</taxon>
        <taxon>Araneae</taxon>
        <taxon>Araneomorphae</taxon>
        <taxon>Entelegynae</taxon>
        <taxon>Araneoidea</taxon>
        <taxon>Araneidae</taxon>
        <taxon>Araneus</taxon>
    </lineage>
</organism>
<dbReference type="AlphaFoldDB" id="A0A4Y2DE95"/>
<dbReference type="GO" id="GO:0008023">
    <property type="term" value="C:transcription elongation factor complex"/>
    <property type="evidence" value="ECO:0007669"/>
    <property type="project" value="InterPro"/>
</dbReference>
<sequence>MAALVEGQQYGLSAQDKINCTKSLVFVKLTDSALRSIEEYVKNRGDTLSRPTIQFQNSTGPRLSPKRFSFGDDVQHEVLLWMRQQPKEFYAAEIGALIKRWDI</sequence>
<dbReference type="EMBL" id="BGPR01000335">
    <property type="protein sequence ID" value="GBM13855.1"/>
    <property type="molecule type" value="Genomic_DNA"/>
</dbReference>
<dbReference type="GO" id="GO:0006368">
    <property type="term" value="P:transcription elongation by RNA polymerase II"/>
    <property type="evidence" value="ECO:0007669"/>
    <property type="project" value="InterPro"/>
</dbReference>
<feature type="domain" description="RNA polymerase II elongation factor ELL N-terminal" evidence="1">
    <location>
        <begin position="7"/>
        <end position="61"/>
    </location>
</feature>
<protein>
    <recommendedName>
        <fullName evidence="1">RNA polymerase II elongation factor ELL N-terminal domain-containing protein</fullName>
    </recommendedName>
</protein>
<dbReference type="OrthoDB" id="6284217at2759"/>
<evidence type="ECO:0000313" key="3">
    <source>
        <dbReference type="Proteomes" id="UP000499080"/>
    </source>
</evidence>
<comment type="caution">
    <text evidence="2">The sequence shown here is derived from an EMBL/GenBank/DDBJ whole genome shotgun (WGS) entry which is preliminary data.</text>
</comment>
<dbReference type="InterPro" id="IPR019464">
    <property type="entry name" value="ELL_N"/>
</dbReference>
<accession>A0A4Y2DE95</accession>
<evidence type="ECO:0000259" key="1">
    <source>
        <dbReference type="Pfam" id="PF10390"/>
    </source>
</evidence>
<keyword evidence="3" id="KW-1185">Reference proteome</keyword>
<name>A0A4Y2DE95_ARAVE</name>
<dbReference type="Pfam" id="PF10390">
    <property type="entry name" value="ELL"/>
    <property type="match status" value="1"/>
</dbReference>
<proteinExistence type="predicted"/>
<evidence type="ECO:0000313" key="2">
    <source>
        <dbReference type="EMBL" id="GBM13855.1"/>
    </source>
</evidence>